<gene>
    <name evidence="1" type="ORF">JCM6294_321</name>
</gene>
<accession>W4PCM8</accession>
<dbReference type="EMBL" id="BAIR01000002">
    <property type="protein sequence ID" value="GAE17556.1"/>
    <property type="molecule type" value="Genomic_DNA"/>
</dbReference>
<comment type="caution">
    <text evidence="1">The sequence shown here is derived from an EMBL/GenBank/DDBJ whole genome shotgun (WGS) entry which is preliminary data.</text>
</comment>
<evidence type="ECO:0000313" key="2">
    <source>
        <dbReference type="Proteomes" id="UP000018842"/>
    </source>
</evidence>
<evidence type="ECO:0000313" key="1">
    <source>
        <dbReference type="EMBL" id="GAE17556.1"/>
    </source>
</evidence>
<protein>
    <submittedName>
        <fullName evidence="1">TonB-dependent receptor</fullName>
    </submittedName>
</protein>
<proteinExistence type="predicted"/>
<name>W4PCM8_9BACE</name>
<dbReference type="AlphaFoldDB" id="W4PCM8"/>
<sequence length="56" mass="6184">MQKVQAFFSGENLLTFTSLKGMFDPEAIFTGNDYTSEGGKNYPMNKVVSFGLVVNL</sequence>
<dbReference type="eggNOG" id="COG4771">
    <property type="taxonomic scope" value="Bacteria"/>
</dbReference>
<organism evidence="1 2">
    <name type="scientific">Bacteroides pyogenes DSM 20611 = JCM 6294</name>
    <dbReference type="NCBI Taxonomy" id="1121100"/>
    <lineage>
        <taxon>Bacteria</taxon>
        <taxon>Pseudomonadati</taxon>
        <taxon>Bacteroidota</taxon>
        <taxon>Bacteroidia</taxon>
        <taxon>Bacteroidales</taxon>
        <taxon>Bacteroidaceae</taxon>
        <taxon>Bacteroides</taxon>
    </lineage>
</organism>
<reference evidence="2" key="1">
    <citation type="journal article" date="2014" name="Genome">
        <title>Draft Genome Sequences of Three Strains of Bacteroides pyogenes Isolated from a Cat and Swine.</title>
        <authorList>
            <person name="Sakamoto M."/>
            <person name="Oshima K."/>
            <person name="Suda W."/>
            <person name="Kitamura K."/>
            <person name="Iida T."/>
            <person name="Hattori M."/>
            <person name="Ohkuma M."/>
        </authorList>
    </citation>
    <scope>NUCLEOTIDE SEQUENCE [LARGE SCALE GENOMIC DNA]</scope>
    <source>
        <strain evidence="2">JCM 6294</strain>
    </source>
</reference>
<keyword evidence="1" id="KW-0675">Receptor</keyword>
<dbReference type="Proteomes" id="UP000018842">
    <property type="component" value="Unassembled WGS sequence"/>
</dbReference>